<evidence type="ECO:0000259" key="1">
    <source>
        <dbReference type="Pfam" id="PF12652"/>
    </source>
</evidence>
<dbReference type="InterPro" id="IPR020256">
    <property type="entry name" value="Spore_coat_CotJA"/>
</dbReference>
<dbReference type="EMBL" id="JACOPN010000004">
    <property type="protein sequence ID" value="MBC5717182.1"/>
    <property type="molecule type" value="Genomic_DNA"/>
</dbReference>
<dbReference type="Pfam" id="PF11007">
    <property type="entry name" value="CotJA"/>
    <property type="match status" value="1"/>
</dbReference>
<keyword evidence="3" id="KW-1185">Reference proteome</keyword>
<evidence type="ECO:0000313" key="2">
    <source>
        <dbReference type="EMBL" id="MBC5717182.1"/>
    </source>
</evidence>
<protein>
    <submittedName>
        <fullName evidence="2">Spore coat protein CotJB</fullName>
    </submittedName>
</protein>
<organism evidence="2 3">
    <name type="scientific">Flintibacter faecis</name>
    <dbReference type="NCBI Taxonomy" id="2763047"/>
    <lineage>
        <taxon>Bacteria</taxon>
        <taxon>Bacillati</taxon>
        <taxon>Bacillota</taxon>
        <taxon>Clostridia</taxon>
        <taxon>Eubacteriales</taxon>
        <taxon>Flintibacter</taxon>
    </lineage>
</organism>
<dbReference type="InterPro" id="IPR024207">
    <property type="entry name" value="CotJB_dom"/>
</dbReference>
<comment type="caution">
    <text evidence="2">The sequence shown here is derived from an EMBL/GenBank/DDBJ whole genome shotgun (WGS) entry which is preliminary data.</text>
</comment>
<feature type="domain" description="Protein CotJB" evidence="1">
    <location>
        <begin position="47"/>
        <end position="117"/>
    </location>
</feature>
<gene>
    <name evidence="2" type="ORF">H8S55_07595</name>
</gene>
<proteinExistence type="predicted"/>
<evidence type="ECO:0000313" key="3">
    <source>
        <dbReference type="Proteomes" id="UP000602260"/>
    </source>
</evidence>
<keyword evidence="2" id="KW-0167">Capsid protein</keyword>
<sequence length="125" mass="14230">MPYVPFQQENAKQYAQDQALSAGTLFPGLNLPFHLKTENSTLPDTPMAQLQALEFVVLELGIYLDTHPQDTEALALFRQYTAMEKAARAAYEDRFGPLTQSAAGGDSYRWLQEPWPWCYEQNEVK</sequence>
<dbReference type="AlphaFoldDB" id="A0A8J6M4P7"/>
<reference evidence="2" key="1">
    <citation type="submission" date="2020-08" db="EMBL/GenBank/DDBJ databases">
        <title>Genome public.</title>
        <authorList>
            <person name="Liu C."/>
            <person name="Sun Q."/>
        </authorList>
    </citation>
    <scope>NUCLEOTIDE SEQUENCE</scope>
    <source>
        <strain evidence="2">BX5</strain>
    </source>
</reference>
<dbReference type="Pfam" id="PF12652">
    <property type="entry name" value="CotJB"/>
    <property type="match status" value="1"/>
</dbReference>
<dbReference type="Proteomes" id="UP000602260">
    <property type="component" value="Unassembled WGS sequence"/>
</dbReference>
<accession>A0A8J6M4P7</accession>
<name>A0A8J6M4P7_9FIRM</name>
<keyword evidence="2" id="KW-0946">Virion</keyword>